<dbReference type="RefSeq" id="WP_169347238.1">
    <property type="nucleotide sequence ID" value="NZ_JABBJJ010000116.1"/>
</dbReference>
<dbReference type="Proteomes" id="UP000518300">
    <property type="component" value="Unassembled WGS sequence"/>
</dbReference>
<dbReference type="AlphaFoldDB" id="A0A848LJT1"/>
<dbReference type="Gene3D" id="3.40.50.2000">
    <property type="entry name" value="Glycogen Phosphorylase B"/>
    <property type="match status" value="1"/>
</dbReference>
<comment type="caution">
    <text evidence="1">The sequence shown here is derived from an EMBL/GenBank/DDBJ whole genome shotgun (WGS) entry which is preliminary data.</text>
</comment>
<protein>
    <recommendedName>
        <fullName evidence="3">Glycosyltransferase</fullName>
    </recommendedName>
</protein>
<dbReference type="EMBL" id="JABBJJ010000116">
    <property type="protein sequence ID" value="NMO17962.1"/>
    <property type="molecule type" value="Genomic_DNA"/>
</dbReference>
<dbReference type="SUPFAM" id="SSF53756">
    <property type="entry name" value="UDP-Glycosyltransferase/glycogen phosphorylase"/>
    <property type="match status" value="1"/>
</dbReference>
<keyword evidence="2" id="KW-1185">Reference proteome</keyword>
<proteinExistence type="predicted"/>
<evidence type="ECO:0008006" key="3">
    <source>
        <dbReference type="Google" id="ProtNLM"/>
    </source>
</evidence>
<evidence type="ECO:0000313" key="2">
    <source>
        <dbReference type="Proteomes" id="UP000518300"/>
    </source>
</evidence>
<reference evidence="1 2" key="1">
    <citation type="submission" date="2020-04" db="EMBL/GenBank/DDBJ databases">
        <title>Draft genome of Pyxidicoccus fallax type strain.</title>
        <authorList>
            <person name="Whitworth D.E."/>
        </authorList>
    </citation>
    <scope>NUCLEOTIDE SEQUENCE [LARGE SCALE GENOMIC DNA]</scope>
    <source>
        <strain evidence="1 2">DSM 14698</strain>
    </source>
</reference>
<gene>
    <name evidence="1" type="ORF">HG543_24335</name>
</gene>
<dbReference type="SUPFAM" id="SSF53448">
    <property type="entry name" value="Nucleotide-diphospho-sugar transferases"/>
    <property type="match status" value="1"/>
</dbReference>
<name>A0A848LJT1_9BACT</name>
<organism evidence="1 2">
    <name type="scientific">Pyxidicoccus fallax</name>
    <dbReference type="NCBI Taxonomy" id="394095"/>
    <lineage>
        <taxon>Bacteria</taxon>
        <taxon>Pseudomonadati</taxon>
        <taxon>Myxococcota</taxon>
        <taxon>Myxococcia</taxon>
        <taxon>Myxococcales</taxon>
        <taxon>Cystobacterineae</taxon>
        <taxon>Myxococcaceae</taxon>
        <taxon>Pyxidicoccus</taxon>
    </lineage>
</organism>
<evidence type="ECO:0000313" key="1">
    <source>
        <dbReference type="EMBL" id="NMO17962.1"/>
    </source>
</evidence>
<sequence>MSQPRRVCLVLEELYPFTAGGIARLAYNFIQDSDRRGANVEFHIAWAGSRPLTTEEAQGVLGPRAFVHTVDVHGGDAPTFRARKLYPPRWAYPNSDFQAQSLRLMLELERLSAEVGAFDVIEFPDFRGWAWCSLQEKRLRGLFRDTVLAVRMHGTAGVIEHVEGASLDSYDHGRLEIERKALLDADLVVGHIDRVVTLYQQFYGFDEDWRRRALTQLPPAVLVDEPAAPVLPHWDAPVVFATKLQRCKRPDLFVSGMVHFMDTTPEYRGKAVVACHSFSPEYEARLRALVPSQLVDRFEWRSPKEGREQLCAPGNVWVIASDFEAFNLTAYEANAAGATVVLNGMAAAFGEDSPFVDGVNCFKFGGTPESLARVLTRVFVEPLREPVRLDIAIPYWEEARASTPRPVAVREGSRPRITVAVAPQANGEALLQTLKSVIAEAPVPLELVIADSGYVPADGRELWAGALAHALRPHPVRTIPFAGGSLAAFHNEVVATSIGDDVAFVGRGATLSRGFLQRAVEALEQSPDYGWVVPTVGFSANPAQAWTDGCEDYETFMGDVPSLGLTRNRLSGHTFVARRSVLGTRPFRDVPGLDAVWDLALRRAHEGVRFLVTSAVEVILPPDAERLTRLPTGDARAMLAALWNGVAPRHHPGTRLHMVGVLLSAPSPAPEAAAAPSFNVADKANALLKRFPRTHQLAKSLVQTVYTPEDGRPLRHELVRHGRDVLLALKRLSGAPRP</sequence>
<accession>A0A848LJT1</accession>
<dbReference type="InterPro" id="IPR029044">
    <property type="entry name" value="Nucleotide-diphossugar_trans"/>
</dbReference>
<dbReference type="Gene3D" id="3.90.550.10">
    <property type="entry name" value="Spore Coat Polysaccharide Biosynthesis Protein SpsA, Chain A"/>
    <property type="match status" value="1"/>
</dbReference>